<dbReference type="GO" id="GO:0015293">
    <property type="term" value="F:symporter activity"/>
    <property type="evidence" value="ECO:0007669"/>
    <property type="project" value="UniProtKB-KW"/>
</dbReference>
<reference evidence="12" key="1">
    <citation type="submission" date="2020-04" db="EMBL/GenBank/DDBJ databases">
        <authorList>
            <person name="Neveu A P."/>
        </authorList>
    </citation>
    <scope>NUCLEOTIDE SEQUENCE</scope>
    <source>
        <tissue evidence="12">Whole embryo</tissue>
    </source>
</reference>
<evidence type="ECO:0000313" key="12">
    <source>
        <dbReference type="EMBL" id="CAB3266110.1"/>
    </source>
</evidence>
<keyword evidence="5" id="KW-0769">Symport</keyword>
<evidence type="ECO:0000256" key="11">
    <source>
        <dbReference type="SAM" id="Phobius"/>
    </source>
</evidence>
<dbReference type="Pfam" id="PF00854">
    <property type="entry name" value="PTR2"/>
    <property type="match status" value="2"/>
</dbReference>
<sequence length="671" mass="74837">MGAVIADSYWGKYKTILYLSVVYILGHAVKTVGSIPYVPSQTAHVVLSMIGLFLIAVGSGGIKPCVSAFGGDQFQPEQTYIRKQFFSLFYFAINAGSLISTFVTPIFRADVNCYPGETDPIFDECYALAFGVPGALMVVALILFVIGTRWYTMYPPEGSIVPRVCKCVYSACKNRWNTPSSERNKDHWLEYSTSSKKLIRDTKYVFRVMILFIPLPAFWALFDQQGSRWTLQAIQTNGHLGTLLIKPDQVEVLNPLFIVILIPIFESTLYPALRYFKIPFPPLRRMTVGLILAGTSFIAAAILQIEIDKTLTPLPPSNQYGVRIINAGSCNLSVTNGGQSTIVPMKSASEIDFFKFNTDTEYEYACEGITATNFFNVASPASKEEVLEFTITDGNHIETQMITHKTEDGGGRFSILNLRNDNVTATVTANDRLFFEDRPIVGLPNQRSEEIDVPYGEATVHLEYGDGTSGEYYLYLDVGGVYSVVLQEIEADSFDTLDLNPSVISVAWMVPQFVLITIGEVFLSITGLEFSYTQAPPSMKSVLTSIWLFTVSLGNIIVLIVAEAQGFEKASDEFFFFAGLIFVAAILFMFLAYRYIPVDENEFAEEILIEQEKVRKRAEEYRMKKLGMGEGVPENNYDPPATNGGVDNDACDVIVEHPNKPEDSYENQTRF</sequence>
<keyword evidence="8 11" id="KW-1133">Transmembrane helix</keyword>
<dbReference type="SUPFAM" id="SSF103473">
    <property type="entry name" value="MFS general substrate transporter"/>
    <property type="match status" value="2"/>
</dbReference>
<dbReference type="PANTHER" id="PTHR11654">
    <property type="entry name" value="OLIGOPEPTIDE TRANSPORTER-RELATED"/>
    <property type="match status" value="1"/>
</dbReference>
<dbReference type="GO" id="GO:0006857">
    <property type="term" value="P:oligopeptide transport"/>
    <property type="evidence" value="ECO:0007669"/>
    <property type="project" value="InterPro"/>
</dbReference>
<dbReference type="FunFam" id="1.20.1250.20:FF:000049">
    <property type="entry name" value="Solute carrier family 15 member 2"/>
    <property type="match status" value="1"/>
</dbReference>
<dbReference type="CDD" id="cd17347">
    <property type="entry name" value="MFS_SLC15A1_2_like"/>
    <property type="match status" value="1"/>
</dbReference>
<keyword evidence="3 10" id="KW-0813">Transport</keyword>
<evidence type="ECO:0000256" key="4">
    <source>
        <dbReference type="ARBA" id="ARBA00022692"/>
    </source>
</evidence>
<feature type="transmembrane region" description="Helical" evidence="11">
    <location>
        <begin position="574"/>
        <end position="593"/>
    </location>
</feature>
<feature type="transmembrane region" description="Helical" evidence="11">
    <location>
        <begin position="252"/>
        <end position="273"/>
    </location>
</feature>
<evidence type="ECO:0000256" key="2">
    <source>
        <dbReference type="ARBA" id="ARBA00005982"/>
    </source>
</evidence>
<dbReference type="GO" id="GO:0015031">
    <property type="term" value="P:protein transport"/>
    <property type="evidence" value="ECO:0007669"/>
    <property type="project" value="UniProtKB-KW"/>
</dbReference>
<dbReference type="GO" id="GO:0016020">
    <property type="term" value="C:membrane"/>
    <property type="evidence" value="ECO:0007669"/>
    <property type="project" value="UniProtKB-SubCell"/>
</dbReference>
<protein>
    <submittedName>
        <fullName evidence="12">Solute carrier family 15 member 1-like</fullName>
    </submittedName>
</protein>
<feature type="transmembrane region" description="Helical" evidence="11">
    <location>
        <begin position="87"/>
        <end position="107"/>
    </location>
</feature>
<accession>A0A6F9DSW4</accession>
<feature type="transmembrane region" description="Helical" evidence="11">
    <location>
        <begin position="285"/>
        <end position="305"/>
    </location>
</feature>
<evidence type="ECO:0000256" key="10">
    <source>
        <dbReference type="RuleBase" id="RU003755"/>
    </source>
</evidence>
<dbReference type="PROSITE" id="PS01023">
    <property type="entry name" value="PTR2_2"/>
    <property type="match status" value="1"/>
</dbReference>
<organism evidence="12">
    <name type="scientific">Phallusia mammillata</name>
    <dbReference type="NCBI Taxonomy" id="59560"/>
    <lineage>
        <taxon>Eukaryota</taxon>
        <taxon>Metazoa</taxon>
        <taxon>Chordata</taxon>
        <taxon>Tunicata</taxon>
        <taxon>Ascidiacea</taxon>
        <taxon>Phlebobranchia</taxon>
        <taxon>Ascidiidae</taxon>
        <taxon>Phallusia</taxon>
    </lineage>
</organism>
<gene>
    <name evidence="12" type="primary">Slc15a1</name>
</gene>
<evidence type="ECO:0000256" key="1">
    <source>
        <dbReference type="ARBA" id="ARBA00004141"/>
    </source>
</evidence>
<evidence type="ECO:0000256" key="8">
    <source>
        <dbReference type="ARBA" id="ARBA00022989"/>
    </source>
</evidence>
<evidence type="ECO:0000256" key="7">
    <source>
        <dbReference type="ARBA" id="ARBA00022927"/>
    </source>
</evidence>
<keyword evidence="9 11" id="KW-0472">Membrane</keyword>
<dbReference type="Gene3D" id="1.20.1250.20">
    <property type="entry name" value="MFS general substrate transporter like domains"/>
    <property type="match status" value="2"/>
</dbReference>
<dbReference type="InterPro" id="IPR036259">
    <property type="entry name" value="MFS_trans_sf"/>
</dbReference>
<dbReference type="InterPro" id="IPR018456">
    <property type="entry name" value="PTR2_symporter_CS"/>
</dbReference>
<evidence type="ECO:0000256" key="6">
    <source>
        <dbReference type="ARBA" id="ARBA00022856"/>
    </source>
</evidence>
<dbReference type="EMBL" id="LR790248">
    <property type="protein sequence ID" value="CAB3266110.1"/>
    <property type="molecule type" value="mRNA"/>
</dbReference>
<dbReference type="InterPro" id="IPR000109">
    <property type="entry name" value="POT_fam"/>
</dbReference>
<feature type="transmembrane region" description="Helical" evidence="11">
    <location>
        <begin position="16"/>
        <end position="38"/>
    </location>
</feature>
<name>A0A6F9DSW4_9ASCI</name>
<feature type="transmembrane region" description="Helical" evidence="11">
    <location>
        <begin position="44"/>
        <end position="66"/>
    </location>
</feature>
<comment type="similarity">
    <text evidence="2 10">Belongs to the major facilitator superfamily. Proton-dependent oligopeptide transporter (POT/PTR) (TC 2.A.17) family.</text>
</comment>
<proteinExistence type="evidence at transcript level"/>
<evidence type="ECO:0000256" key="3">
    <source>
        <dbReference type="ARBA" id="ARBA00022448"/>
    </source>
</evidence>
<comment type="subcellular location">
    <subcellularLocation>
        <location evidence="1 10">Membrane</location>
        <topology evidence="1 10">Multi-pass membrane protein</topology>
    </subcellularLocation>
</comment>
<evidence type="ECO:0000256" key="5">
    <source>
        <dbReference type="ARBA" id="ARBA00022847"/>
    </source>
</evidence>
<feature type="transmembrane region" description="Helical" evidence="11">
    <location>
        <begin position="506"/>
        <end position="530"/>
    </location>
</feature>
<keyword evidence="4 10" id="KW-0812">Transmembrane</keyword>
<evidence type="ECO:0000256" key="9">
    <source>
        <dbReference type="ARBA" id="ARBA00023136"/>
    </source>
</evidence>
<feature type="transmembrane region" description="Helical" evidence="11">
    <location>
        <begin position="542"/>
        <end position="562"/>
    </location>
</feature>
<dbReference type="PROSITE" id="PS01022">
    <property type="entry name" value="PTR2_1"/>
    <property type="match status" value="1"/>
</dbReference>
<feature type="transmembrane region" description="Helical" evidence="11">
    <location>
        <begin position="204"/>
        <end position="222"/>
    </location>
</feature>
<keyword evidence="6" id="KW-0571">Peptide transport</keyword>
<keyword evidence="7" id="KW-0653">Protein transport</keyword>
<dbReference type="AlphaFoldDB" id="A0A6F9DSW4"/>
<feature type="transmembrane region" description="Helical" evidence="11">
    <location>
        <begin position="127"/>
        <end position="146"/>
    </location>
</feature>